<dbReference type="RefSeq" id="WP_345584162.1">
    <property type="nucleotide sequence ID" value="NZ_BAABLV010000043.1"/>
</dbReference>
<accession>A0ABP9FLC6</accession>
<dbReference type="Pfam" id="PF13614">
    <property type="entry name" value="AAA_31"/>
    <property type="match status" value="1"/>
</dbReference>
<keyword evidence="4" id="KW-1185">Reference proteome</keyword>
<dbReference type="InterPro" id="IPR025669">
    <property type="entry name" value="AAA_dom"/>
</dbReference>
<evidence type="ECO:0000259" key="2">
    <source>
        <dbReference type="Pfam" id="PF13614"/>
    </source>
</evidence>
<dbReference type="Proteomes" id="UP001501521">
    <property type="component" value="Unassembled WGS sequence"/>
</dbReference>
<dbReference type="PANTHER" id="PTHR13696:SF52">
    <property type="entry name" value="PARA FAMILY PROTEIN CT_582"/>
    <property type="match status" value="1"/>
</dbReference>
<evidence type="ECO:0000313" key="4">
    <source>
        <dbReference type="Proteomes" id="UP001501521"/>
    </source>
</evidence>
<dbReference type="Gene3D" id="3.40.50.300">
    <property type="entry name" value="P-loop containing nucleotide triphosphate hydrolases"/>
    <property type="match status" value="1"/>
</dbReference>
<dbReference type="SUPFAM" id="SSF52540">
    <property type="entry name" value="P-loop containing nucleoside triphosphate hydrolases"/>
    <property type="match status" value="1"/>
</dbReference>
<dbReference type="EMBL" id="BAABLV010000043">
    <property type="protein sequence ID" value="GAA4907812.1"/>
    <property type="molecule type" value="Genomic_DNA"/>
</dbReference>
<gene>
    <name evidence="3" type="ORF">GCM10025789_29120</name>
</gene>
<evidence type="ECO:0000256" key="1">
    <source>
        <dbReference type="SAM" id="MobiDB-lite"/>
    </source>
</evidence>
<feature type="region of interest" description="Disordered" evidence="1">
    <location>
        <begin position="8"/>
        <end position="37"/>
    </location>
</feature>
<protein>
    <submittedName>
        <fullName evidence="3">ParA family protein</fullName>
    </submittedName>
</protein>
<sequence length="327" mass="36189">MALFFRKRKQVTDENELWKDHSNVSRETSPQPRRALNSTQTITAEEEYGDEMIEYAAPPASLPRPSEPRIFVVANQKGGVGKTTTTVNIAMALALGGLNVLVIDIDPQGNASTALGVDHQAGTKGTYEVLTEQIGIIEHAQTSPHSPNLHVLPAAIDLAMAELELVNERGREMRMRDAIRTYIQESGVDYIFFDCPPSLGLLTLNALVAATEILVPIQTEYYALEGVSHLMRTINRVKGNLNDDLRLSTILLTMYDPRTNLSRDVADEVRRHFPHETLDVEIPRSVKIAEAPSFGQTVMTYQPKNVGAVAYQEAAEEIAKRAERVDA</sequence>
<reference evidence="4" key="1">
    <citation type="journal article" date="2019" name="Int. J. Syst. Evol. Microbiol.">
        <title>The Global Catalogue of Microorganisms (GCM) 10K type strain sequencing project: providing services to taxonomists for standard genome sequencing and annotation.</title>
        <authorList>
            <consortium name="The Broad Institute Genomics Platform"/>
            <consortium name="The Broad Institute Genome Sequencing Center for Infectious Disease"/>
            <person name="Wu L."/>
            <person name="Ma J."/>
        </authorList>
    </citation>
    <scope>NUCLEOTIDE SEQUENCE [LARGE SCALE GENOMIC DNA]</scope>
    <source>
        <strain evidence="4">JCM 19125</strain>
    </source>
</reference>
<name>A0ABP9FLC6_9ACTN</name>
<dbReference type="PANTHER" id="PTHR13696">
    <property type="entry name" value="P-LOOP CONTAINING NUCLEOSIDE TRIPHOSPHATE HYDROLASE"/>
    <property type="match status" value="1"/>
</dbReference>
<proteinExistence type="predicted"/>
<feature type="domain" description="AAA" evidence="2">
    <location>
        <begin position="69"/>
        <end position="246"/>
    </location>
</feature>
<comment type="caution">
    <text evidence="3">The sequence shown here is derived from an EMBL/GenBank/DDBJ whole genome shotgun (WGS) entry which is preliminary data.</text>
</comment>
<dbReference type="CDD" id="cd02042">
    <property type="entry name" value="ParAB_family"/>
    <property type="match status" value="1"/>
</dbReference>
<dbReference type="InterPro" id="IPR050678">
    <property type="entry name" value="DNA_Partitioning_ATPase"/>
</dbReference>
<feature type="compositionally biased region" description="Polar residues" evidence="1">
    <location>
        <begin position="25"/>
        <end position="37"/>
    </location>
</feature>
<organism evidence="3 4">
    <name type="scientific">Tessaracoccus lubricantis</name>
    <dbReference type="NCBI Taxonomy" id="545543"/>
    <lineage>
        <taxon>Bacteria</taxon>
        <taxon>Bacillati</taxon>
        <taxon>Actinomycetota</taxon>
        <taxon>Actinomycetes</taxon>
        <taxon>Propionibacteriales</taxon>
        <taxon>Propionibacteriaceae</taxon>
        <taxon>Tessaracoccus</taxon>
    </lineage>
</organism>
<feature type="compositionally biased region" description="Basic and acidic residues" evidence="1">
    <location>
        <begin position="10"/>
        <end position="24"/>
    </location>
</feature>
<evidence type="ECO:0000313" key="3">
    <source>
        <dbReference type="EMBL" id="GAA4907812.1"/>
    </source>
</evidence>
<dbReference type="InterPro" id="IPR027417">
    <property type="entry name" value="P-loop_NTPase"/>
</dbReference>